<proteinExistence type="predicted"/>
<evidence type="ECO:0000313" key="1">
    <source>
        <dbReference type="EMBL" id="TWT65556.1"/>
    </source>
</evidence>
<gene>
    <name evidence="1" type="ORF">Pan14r_51030</name>
</gene>
<sequence>MNTERRLYKFDRLGTQRQLIGSELERLMPPSHLGLPRKFELRDVYDTI</sequence>
<evidence type="ECO:0000313" key="2">
    <source>
        <dbReference type="Proteomes" id="UP000317238"/>
    </source>
</evidence>
<organism evidence="1 2">
    <name type="scientific">Crateriforma conspicua</name>
    <dbReference type="NCBI Taxonomy" id="2527996"/>
    <lineage>
        <taxon>Bacteria</taxon>
        <taxon>Pseudomonadati</taxon>
        <taxon>Planctomycetota</taxon>
        <taxon>Planctomycetia</taxon>
        <taxon>Planctomycetales</taxon>
        <taxon>Planctomycetaceae</taxon>
        <taxon>Crateriforma</taxon>
    </lineage>
</organism>
<name>A0A5C5XQS2_9PLAN</name>
<dbReference type="Proteomes" id="UP000317238">
    <property type="component" value="Unassembled WGS sequence"/>
</dbReference>
<protein>
    <submittedName>
        <fullName evidence="1">Uncharacterized protein</fullName>
    </submittedName>
</protein>
<dbReference type="AlphaFoldDB" id="A0A5C5XQS2"/>
<accession>A0A5C5XQS2</accession>
<keyword evidence="2" id="KW-1185">Reference proteome</keyword>
<comment type="caution">
    <text evidence="1">The sequence shown here is derived from an EMBL/GenBank/DDBJ whole genome shotgun (WGS) entry which is preliminary data.</text>
</comment>
<dbReference type="RefSeq" id="WP_197204078.1">
    <property type="nucleotide sequence ID" value="NZ_SJPL01000002.1"/>
</dbReference>
<reference evidence="1 2" key="1">
    <citation type="submission" date="2019-02" db="EMBL/GenBank/DDBJ databases">
        <title>Deep-cultivation of Planctomycetes and their phenomic and genomic characterization uncovers novel biology.</title>
        <authorList>
            <person name="Wiegand S."/>
            <person name="Jogler M."/>
            <person name="Boedeker C."/>
            <person name="Pinto D."/>
            <person name="Vollmers J."/>
            <person name="Rivas-Marin E."/>
            <person name="Kohn T."/>
            <person name="Peeters S.H."/>
            <person name="Heuer A."/>
            <person name="Rast P."/>
            <person name="Oberbeckmann S."/>
            <person name="Bunk B."/>
            <person name="Jeske O."/>
            <person name="Meyerdierks A."/>
            <person name="Storesund J.E."/>
            <person name="Kallscheuer N."/>
            <person name="Luecker S."/>
            <person name="Lage O.M."/>
            <person name="Pohl T."/>
            <person name="Merkel B.J."/>
            <person name="Hornburger P."/>
            <person name="Mueller R.-W."/>
            <person name="Bruemmer F."/>
            <person name="Labrenz M."/>
            <person name="Spormann A.M."/>
            <person name="Op Den Camp H."/>
            <person name="Overmann J."/>
            <person name="Amann R."/>
            <person name="Jetten M.S.M."/>
            <person name="Mascher T."/>
            <person name="Medema M.H."/>
            <person name="Devos D.P."/>
            <person name="Kaster A.-K."/>
            <person name="Ovreas L."/>
            <person name="Rohde M."/>
            <person name="Galperin M.Y."/>
            <person name="Jogler C."/>
        </authorList>
    </citation>
    <scope>NUCLEOTIDE SEQUENCE [LARGE SCALE GENOMIC DNA]</scope>
    <source>
        <strain evidence="1 2">Pan14r</strain>
    </source>
</reference>
<dbReference type="EMBL" id="SJPL01000002">
    <property type="protein sequence ID" value="TWT65556.1"/>
    <property type="molecule type" value="Genomic_DNA"/>
</dbReference>